<keyword evidence="3" id="KW-1185">Reference proteome</keyword>
<proteinExistence type="predicted"/>
<reference evidence="2" key="2">
    <citation type="submission" date="2013-05" db="EMBL/GenBank/DDBJ databases">
        <title>The genome and transcriptome of Haemonchus contortus: a key model parasite for drug and vaccine discovery.</title>
        <authorList>
            <person name="Laing R."/>
            <person name="Kikuchi T."/>
            <person name="Martinelli A."/>
            <person name="Tsai I.J."/>
            <person name="Beech R.N."/>
            <person name="Redman E."/>
            <person name="Holroyd N."/>
            <person name="Bartley D.J."/>
            <person name="Beasley H."/>
            <person name="Britton C."/>
            <person name="Curran D."/>
            <person name="Devaney E."/>
            <person name="Gilabert A."/>
            <person name="Jackson F."/>
            <person name="Hunt M."/>
            <person name="Johnston S."/>
            <person name="Kryukov I."/>
            <person name="Li K."/>
            <person name="Morrison A.A."/>
            <person name="Reid A.J."/>
            <person name="Sargison N."/>
            <person name="Saunders G."/>
            <person name="Wasmuth J.D."/>
            <person name="Wolstenholme A."/>
            <person name="Berriman M."/>
            <person name="Gilleard J.S."/>
            <person name="Cotton J.A."/>
        </authorList>
    </citation>
    <scope>NUCLEOTIDE SEQUENCE [LARGE SCALE GENOMIC DNA]</scope>
    <source>
        <strain evidence="2">ISE/inbred ISE</strain>
    </source>
</reference>
<dbReference type="AlphaFoldDB" id="W6NGE9"/>
<feature type="signal peptide" evidence="1">
    <location>
        <begin position="1"/>
        <end position="16"/>
    </location>
</feature>
<dbReference type="Proteomes" id="UP000025227">
    <property type="component" value="Unplaced"/>
</dbReference>
<reference evidence="4" key="3">
    <citation type="submission" date="2020-12" db="UniProtKB">
        <authorList>
            <consortium name="WormBaseParasite"/>
        </authorList>
    </citation>
    <scope>IDENTIFICATION</scope>
    <source>
        <strain evidence="4">MHco3</strain>
    </source>
</reference>
<evidence type="ECO:0000313" key="3">
    <source>
        <dbReference type="Proteomes" id="UP000025227"/>
    </source>
</evidence>
<feature type="chain" id="PRO_5044739894" evidence="1">
    <location>
        <begin position="17"/>
        <end position="106"/>
    </location>
</feature>
<gene>
    <name evidence="2" type="ORF">HCOI_01282700</name>
</gene>
<dbReference type="EMBL" id="CAVP010058629">
    <property type="protein sequence ID" value="CDL94969.1"/>
    <property type="molecule type" value="Genomic_DNA"/>
</dbReference>
<keyword evidence="1" id="KW-0732">Signal</keyword>
<dbReference type="OrthoDB" id="5771387at2759"/>
<dbReference type="OMA" id="HINFDYY"/>
<name>W6NGE9_HAECO</name>
<evidence type="ECO:0000313" key="4">
    <source>
        <dbReference type="WBParaSite" id="HCON_00096920-00001"/>
    </source>
</evidence>
<reference evidence="2" key="1">
    <citation type="submission" date="2013-03" db="EMBL/GenBank/DDBJ databases">
        <authorList>
            <person name="Aslett M."/>
        </authorList>
    </citation>
    <scope>NUCLEOTIDE SEQUENCE [LARGE SCALE GENOMIC DNA]</scope>
    <source>
        <strain evidence="2">ISE/inbred ISE</strain>
    </source>
</reference>
<dbReference type="WBParaSite" id="HCON_00096920-00001">
    <property type="protein sequence ID" value="HCON_00096920-00001"/>
    <property type="gene ID" value="HCON_00096920"/>
</dbReference>
<evidence type="ECO:0000256" key="1">
    <source>
        <dbReference type="SAM" id="SignalP"/>
    </source>
</evidence>
<evidence type="ECO:0000313" key="2">
    <source>
        <dbReference type="EMBL" id="CDL94969.1"/>
    </source>
</evidence>
<sequence>MIPILLLIFVPVCLEADEGKCKLNELYDIFTNVTVIHGDEEAHGRNISVPTNSTYQAVCILDPTGMILHKGNYTCVHGQWRPKFVRLPFCRHSEFYRPPHINFDYY</sequence>
<accession>W6NGE9</accession>
<protein>
    <submittedName>
        <fullName evidence="4">Chemokine vCXCL1</fullName>
    </submittedName>
</protein>
<organism evidence="2">
    <name type="scientific">Haemonchus contortus</name>
    <name type="common">Barber pole worm</name>
    <dbReference type="NCBI Taxonomy" id="6289"/>
    <lineage>
        <taxon>Eukaryota</taxon>
        <taxon>Metazoa</taxon>
        <taxon>Ecdysozoa</taxon>
        <taxon>Nematoda</taxon>
        <taxon>Chromadorea</taxon>
        <taxon>Rhabditida</taxon>
        <taxon>Rhabditina</taxon>
        <taxon>Rhabditomorpha</taxon>
        <taxon>Strongyloidea</taxon>
        <taxon>Trichostrongylidae</taxon>
        <taxon>Haemonchus</taxon>
    </lineage>
</organism>